<proteinExistence type="predicted"/>
<evidence type="ECO:0000313" key="1">
    <source>
        <dbReference type="EMBL" id="KAK1444870.1"/>
    </source>
</evidence>
<dbReference type="EMBL" id="JAVEPI010000001">
    <property type="protein sequence ID" value="KAK1444870.1"/>
    <property type="molecule type" value="Genomic_DNA"/>
</dbReference>
<gene>
    <name evidence="1" type="ORF">BgAZ_107760</name>
</gene>
<organism evidence="1 2">
    <name type="scientific">Babesia gibsoni</name>
    <dbReference type="NCBI Taxonomy" id="33632"/>
    <lineage>
        <taxon>Eukaryota</taxon>
        <taxon>Sar</taxon>
        <taxon>Alveolata</taxon>
        <taxon>Apicomplexa</taxon>
        <taxon>Aconoidasida</taxon>
        <taxon>Piroplasmida</taxon>
        <taxon>Babesiidae</taxon>
        <taxon>Babesia</taxon>
    </lineage>
</organism>
<protein>
    <submittedName>
        <fullName evidence="1">Uncharacterized protein</fullName>
    </submittedName>
</protein>
<accession>A0AAD8PG63</accession>
<evidence type="ECO:0000313" key="2">
    <source>
        <dbReference type="Proteomes" id="UP001230268"/>
    </source>
</evidence>
<dbReference type="InterPro" id="IPR023614">
    <property type="entry name" value="Porin_dom_sf"/>
</dbReference>
<sequence length="298" mass="32720">MAPLTFEKPLCGLSLDMFNKDFVHEHVWELEHGDATKKVNFVNNMKLTKDGRLFGFTNLKGECSWVRGEVKLQSAGTSHVDVATTAPLYKPLTLHSKFAFDTAKKNNVLTLAAEHALPFNTTQFKFFPYEDKFSAFSMLHLKGNTWTLTAGGEVTGLKKDPYGSHVVGAAYKNACCSRTYQLAARVFGDKEVPVKTVVGNVYASAARGFGQNAFAATVEHKLEDASNKLKFAGLWYMAGGTANAHCYLKGKCDSDGQVAVTVFQRFNERLAAAVGIDFNAKTQPALTNVNYGFKFLLS</sequence>
<comment type="caution">
    <text evidence="1">The sequence shown here is derived from an EMBL/GenBank/DDBJ whole genome shotgun (WGS) entry which is preliminary data.</text>
</comment>
<dbReference type="Proteomes" id="UP001230268">
    <property type="component" value="Unassembled WGS sequence"/>
</dbReference>
<reference evidence="1" key="1">
    <citation type="submission" date="2023-08" db="EMBL/GenBank/DDBJ databases">
        <title>Draft sequence of the Babesia gibsoni genome.</title>
        <authorList>
            <person name="Yamagishi J.Y."/>
            <person name="Xuan X.X."/>
        </authorList>
    </citation>
    <scope>NUCLEOTIDE SEQUENCE</scope>
    <source>
        <strain evidence="1">Azabu</strain>
    </source>
</reference>
<keyword evidence="2" id="KW-1185">Reference proteome</keyword>
<dbReference type="Gene3D" id="2.40.160.10">
    <property type="entry name" value="Porin"/>
    <property type="match status" value="1"/>
</dbReference>
<dbReference type="AlphaFoldDB" id="A0AAD8PG63"/>
<name>A0AAD8PG63_BABGI</name>